<proteinExistence type="predicted"/>
<name>A0A914E345_9BILA</name>
<feature type="region of interest" description="Disordered" evidence="1">
    <location>
        <begin position="62"/>
        <end position="85"/>
    </location>
</feature>
<dbReference type="WBParaSite" id="ACRNAN_scaffold525.g14765.t1">
    <property type="protein sequence ID" value="ACRNAN_scaffold525.g14765.t1"/>
    <property type="gene ID" value="ACRNAN_scaffold525.g14765"/>
</dbReference>
<feature type="compositionally biased region" description="Basic and acidic residues" evidence="1">
    <location>
        <begin position="70"/>
        <end position="85"/>
    </location>
</feature>
<accession>A0A914E345</accession>
<protein>
    <submittedName>
        <fullName evidence="3">Uncharacterized protein</fullName>
    </submittedName>
</protein>
<dbReference type="Proteomes" id="UP000887540">
    <property type="component" value="Unplaced"/>
</dbReference>
<keyword evidence="2" id="KW-1185">Reference proteome</keyword>
<evidence type="ECO:0000313" key="3">
    <source>
        <dbReference type="WBParaSite" id="ACRNAN_scaffold525.g14765.t1"/>
    </source>
</evidence>
<evidence type="ECO:0000256" key="1">
    <source>
        <dbReference type="SAM" id="MobiDB-lite"/>
    </source>
</evidence>
<evidence type="ECO:0000313" key="2">
    <source>
        <dbReference type="Proteomes" id="UP000887540"/>
    </source>
</evidence>
<reference evidence="3" key="1">
    <citation type="submission" date="2022-11" db="UniProtKB">
        <authorList>
            <consortium name="WormBaseParasite"/>
        </authorList>
    </citation>
    <scope>IDENTIFICATION</scope>
</reference>
<sequence>MFIKVIAPIIRMPRSFVYYARMQQHVGPGTTSSTQDTMKGRLDPRASLEYLDEELKPQHASFMEKPSSFMEDHSFSSQDEYARED</sequence>
<dbReference type="AlphaFoldDB" id="A0A914E345"/>
<organism evidence="2 3">
    <name type="scientific">Acrobeloides nanus</name>
    <dbReference type="NCBI Taxonomy" id="290746"/>
    <lineage>
        <taxon>Eukaryota</taxon>
        <taxon>Metazoa</taxon>
        <taxon>Ecdysozoa</taxon>
        <taxon>Nematoda</taxon>
        <taxon>Chromadorea</taxon>
        <taxon>Rhabditida</taxon>
        <taxon>Tylenchina</taxon>
        <taxon>Cephalobomorpha</taxon>
        <taxon>Cephaloboidea</taxon>
        <taxon>Cephalobidae</taxon>
        <taxon>Acrobeloides</taxon>
    </lineage>
</organism>